<reference evidence="8 9" key="1">
    <citation type="journal article" date="2018" name="Sci. Adv.">
        <title>Multi-heme cytochromes provide a pathway for survival in energy-limited environments.</title>
        <authorList>
            <person name="Deng X."/>
            <person name="Dohmae N."/>
            <person name="Nealson K.H."/>
            <person name="Hashimoto K."/>
            <person name="Okamoto A."/>
        </authorList>
    </citation>
    <scope>NUCLEOTIDE SEQUENCE [LARGE SCALE GENOMIC DNA]</scope>
    <source>
        <strain evidence="8 9">IS5</strain>
    </source>
</reference>
<evidence type="ECO:0000256" key="7">
    <source>
        <dbReference type="SAM" id="Coils"/>
    </source>
</evidence>
<dbReference type="PANTHER" id="PTHR37485">
    <property type="entry name" value="CELL DIVISION PROTEIN FTSB"/>
    <property type="match status" value="1"/>
</dbReference>
<dbReference type="GO" id="GO:0043093">
    <property type="term" value="P:FtsZ-dependent cytokinesis"/>
    <property type="evidence" value="ECO:0007669"/>
    <property type="project" value="TreeGrafter"/>
</dbReference>
<evidence type="ECO:0000313" key="8">
    <source>
        <dbReference type="EMBL" id="BBD07802.1"/>
    </source>
</evidence>
<name>A0A2Z6AX23_9BACT</name>
<dbReference type="OrthoDB" id="5471911at2"/>
<evidence type="ECO:0000256" key="1">
    <source>
        <dbReference type="ARBA" id="ARBA00022475"/>
    </source>
</evidence>
<dbReference type="PANTHER" id="PTHR37485:SF1">
    <property type="entry name" value="CELL DIVISION PROTEIN FTSB"/>
    <property type="match status" value="1"/>
</dbReference>
<dbReference type="AlphaFoldDB" id="A0A2Z6AX23"/>
<keyword evidence="3" id="KW-0812">Transmembrane</keyword>
<accession>A0A2Z6AX23</accession>
<dbReference type="InterPro" id="IPR007060">
    <property type="entry name" value="FtsL/DivIC"/>
</dbReference>
<evidence type="ECO:0000256" key="4">
    <source>
        <dbReference type="ARBA" id="ARBA00022989"/>
    </source>
</evidence>
<gene>
    <name evidence="8" type="ORF">DFE_1076</name>
</gene>
<feature type="coiled-coil region" evidence="7">
    <location>
        <begin position="32"/>
        <end position="66"/>
    </location>
</feature>
<dbReference type="KEGG" id="dfl:DFE_1076"/>
<evidence type="ECO:0000256" key="2">
    <source>
        <dbReference type="ARBA" id="ARBA00022618"/>
    </source>
</evidence>
<dbReference type="Proteomes" id="UP000269883">
    <property type="component" value="Chromosome"/>
</dbReference>
<protein>
    <submittedName>
        <fullName evidence="8">Septum formation initiator</fullName>
    </submittedName>
</protein>
<dbReference type="RefSeq" id="WP_126377372.1">
    <property type="nucleotide sequence ID" value="NZ_AP017378.1"/>
</dbReference>
<organism evidence="8 9">
    <name type="scientific">Desulfovibrio ferrophilus</name>
    <dbReference type="NCBI Taxonomy" id="241368"/>
    <lineage>
        <taxon>Bacteria</taxon>
        <taxon>Pseudomonadati</taxon>
        <taxon>Thermodesulfobacteriota</taxon>
        <taxon>Desulfovibrionia</taxon>
        <taxon>Desulfovibrionales</taxon>
        <taxon>Desulfovibrionaceae</taxon>
        <taxon>Desulfovibrio</taxon>
    </lineage>
</organism>
<dbReference type="GO" id="GO:0030428">
    <property type="term" value="C:cell septum"/>
    <property type="evidence" value="ECO:0007669"/>
    <property type="project" value="TreeGrafter"/>
</dbReference>
<keyword evidence="9" id="KW-1185">Reference proteome</keyword>
<evidence type="ECO:0000256" key="5">
    <source>
        <dbReference type="ARBA" id="ARBA00023136"/>
    </source>
</evidence>
<sequence>MIAKRIFLVFLVVLNLFLGYRLLAGDQGLFAYLNLKQDHDQLQARLEAASLRSHELSGEIRQLKSDSAYLENAIRQRMNYVGENETLYIFPDREGEQAATQRAGAEGYEDKN</sequence>
<dbReference type="EMBL" id="AP017378">
    <property type="protein sequence ID" value="BBD07802.1"/>
    <property type="molecule type" value="Genomic_DNA"/>
</dbReference>
<evidence type="ECO:0000313" key="9">
    <source>
        <dbReference type="Proteomes" id="UP000269883"/>
    </source>
</evidence>
<dbReference type="InterPro" id="IPR023081">
    <property type="entry name" value="Cell_div_FtsB"/>
</dbReference>
<keyword evidence="4" id="KW-1133">Transmembrane helix</keyword>
<evidence type="ECO:0000256" key="6">
    <source>
        <dbReference type="ARBA" id="ARBA00023306"/>
    </source>
</evidence>
<keyword evidence="6" id="KW-0131">Cell cycle</keyword>
<keyword evidence="1" id="KW-1003">Cell membrane</keyword>
<dbReference type="Pfam" id="PF04977">
    <property type="entry name" value="DivIC"/>
    <property type="match status" value="1"/>
</dbReference>
<keyword evidence="7" id="KW-0175">Coiled coil</keyword>
<proteinExistence type="predicted"/>
<keyword evidence="5" id="KW-0472">Membrane</keyword>
<keyword evidence="2" id="KW-0132">Cell division</keyword>
<evidence type="ECO:0000256" key="3">
    <source>
        <dbReference type="ARBA" id="ARBA00022692"/>
    </source>
</evidence>